<feature type="binding site" evidence="7">
    <location>
        <position position="226"/>
    </location>
    <ligand>
        <name>Zn(2+)</name>
        <dbReference type="ChEBI" id="CHEBI:29105"/>
        <label>3</label>
    </ligand>
</feature>
<evidence type="ECO:0000259" key="8">
    <source>
        <dbReference type="Pfam" id="PF01261"/>
    </source>
</evidence>
<feature type="binding site" evidence="7">
    <location>
        <position position="213"/>
    </location>
    <ligand>
        <name>Zn(2+)</name>
        <dbReference type="ChEBI" id="CHEBI:29105"/>
        <label>2</label>
    </ligand>
</feature>
<dbReference type="GO" id="GO:0008833">
    <property type="term" value="F:deoxyribonuclease IV (phage-T4-induced) activity"/>
    <property type="evidence" value="ECO:0007669"/>
    <property type="project" value="UniProtKB-UniRule"/>
</dbReference>
<keyword evidence="5 7" id="KW-0862">Zinc</keyword>
<comment type="function">
    <text evidence="7">Endonuclease IV plays a role in DNA repair. It cleaves phosphodiester bonds at apurinic or apyrimidinic (AP) sites, generating a 3'-hydroxyl group and a 5'-terminal sugar phosphate.</text>
</comment>
<evidence type="ECO:0000256" key="4">
    <source>
        <dbReference type="ARBA" id="ARBA00022801"/>
    </source>
</evidence>
<dbReference type="GO" id="GO:0003906">
    <property type="term" value="F:DNA-(apurinic or apyrimidinic site) endonuclease activity"/>
    <property type="evidence" value="ECO:0007669"/>
    <property type="project" value="TreeGrafter"/>
</dbReference>
<evidence type="ECO:0000256" key="6">
    <source>
        <dbReference type="ARBA" id="ARBA00023204"/>
    </source>
</evidence>
<protein>
    <recommendedName>
        <fullName evidence="7">Probable endonuclease 4</fullName>
        <ecNumber evidence="7">3.1.21.2</ecNumber>
    </recommendedName>
    <alternativeName>
        <fullName evidence="7">Endodeoxyribonuclease IV</fullName>
    </alternativeName>
    <alternativeName>
        <fullName evidence="7">Endonuclease IV</fullName>
    </alternativeName>
</protein>
<dbReference type="PROSITE" id="PS00731">
    <property type="entry name" value="AP_NUCLEASE_F2_3"/>
    <property type="match status" value="1"/>
</dbReference>
<feature type="binding site" evidence="7">
    <location>
        <position position="176"/>
    </location>
    <ligand>
        <name>Zn(2+)</name>
        <dbReference type="ChEBI" id="CHEBI:29105"/>
        <label>2</label>
    </ligand>
</feature>
<dbReference type="HAMAP" id="MF_00152">
    <property type="entry name" value="Nfo"/>
    <property type="match status" value="1"/>
</dbReference>
<comment type="catalytic activity">
    <reaction evidence="7">
        <text>Endonucleolytic cleavage to 5'-phosphooligonucleotide end-products.</text>
        <dbReference type="EC" id="3.1.21.2"/>
    </reaction>
</comment>
<dbReference type="SMART" id="SM00518">
    <property type="entry name" value="AP2Ec"/>
    <property type="match status" value="1"/>
</dbReference>
<proteinExistence type="inferred from homology"/>
<feature type="binding site" evidence="7">
    <location>
        <position position="143"/>
    </location>
    <ligand>
        <name>Zn(2+)</name>
        <dbReference type="ChEBI" id="CHEBI:29105"/>
        <label>2</label>
    </ligand>
</feature>
<dbReference type="STRING" id="1802613.A2V54_01740"/>
<dbReference type="NCBIfam" id="TIGR00587">
    <property type="entry name" value="nfo"/>
    <property type="match status" value="1"/>
</dbReference>
<dbReference type="InterPro" id="IPR018246">
    <property type="entry name" value="AP_endonuc_F2_Zn_BS"/>
</dbReference>
<evidence type="ECO:0000256" key="7">
    <source>
        <dbReference type="HAMAP-Rule" id="MF_00152"/>
    </source>
</evidence>
<evidence type="ECO:0000256" key="3">
    <source>
        <dbReference type="ARBA" id="ARBA00022763"/>
    </source>
</evidence>
<dbReference type="SUPFAM" id="SSF51658">
    <property type="entry name" value="Xylose isomerase-like"/>
    <property type="match status" value="1"/>
</dbReference>
<gene>
    <name evidence="7" type="primary">nfo</name>
    <name evidence="9" type="ORF">A2V54_01740</name>
</gene>
<dbReference type="PROSITE" id="PS51432">
    <property type="entry name" value="AP_NUCLEASE_F2_4"/>
    <property type="match status" value="1"/>
</dbReference>
<dbReference type="EMBL" id="MEUW01000010">
    <property type="protein sequence ID" value="OGC44773.1"/>
    <property type="molecule type" value="Genomic_DNA"/>
</dbReference>
<sequence>MLNIGAHVSIAGSLDLAIDRAVDIGASCIQIFGSAPQQWQSVIYPLEQIGEFNRKREEARIAPVFLHAIYLINLASENHFILGSSIASLVQYLKLGKLIGAEGVIFHVGSHRGKGFKSAAGQVAEAISQILAQTEGSGKLIIENSAGAGGIIGSNFAEIGFLVKAVSSPRLAVCLDTAHAFESGYDLRTKSGLDKMLKEFDKQIGLEKLVAIHANDSKTPLGSNRDRHENIGEGYIGLKGFRLLTHDSRLASLPFIIETPPGSDKDDMETLRSLSAHW</sequence>
<feature type="binding site" evidence="7">
    <location>
        <position position="143"/>
    </location>
    <ligand>
        <name>Zn(2+)</name>
        <dbReference type="ChEBI" id="CHEBI:29105"/>
        <label>1</label>
    </ligand>
</feature>
<dbReference type="GO" id="GO:0006284">
    <property type="term" value="P:base-excision repair"/>
    <property type="evidence" value="ECO:0007669"/>
    <property type="project" value="TreeGrafter"/>
</dbReference>
<reference evidence="9 10" key="1">
    <citation type="journal article" date="2016" name="Nat. Commun.">
        <title>Thousands of microbial genomes shed light on interconnected biogeochemical processes in an aquifer system.</title>
        <authorList>
            <person name="Anantharaman K."/>
            <person name="Brown C.T."/>
            <person name="Hug L.A."/>
            <person name="Sharon I."/>
            <person name="Castelle C.J."/>
            <person name="Probst A.J."/>
            <person name="Thomas B.C."/>
            <person name="Singh A."/>
            <person name="Wilkins M.J."/>
            <person name="Karaoz U."/>
            <person name="Brodie E.L."/>
            <person name="Williams K.H."/>
            <person name="Hubbard S.S."/>
            <person name="Banfield J.F."/>
        </authorList>
    </citation>
    <scope>NUCLEOTIDE SEQUENCE [LARGE SCALE GENOMIC DNA]</scope>
</reference>
<dbReference type="PANTHER" id="PTHR21445">
    <property type="entry name" value="ENDONUCLEASE IV ENDODEOXYRIBONUCLEASE IV"/>
    <property type="match status" value="1"/>
</dbReference>
<keyword evidence="7" id="KW-0255">Endonuclease</keyword>
<dbReference type="GO" id="GO:0008081">
    <property type="term" value="F:phosphoric diester hydrolase activity"/>
    <property type="evidence" value="ECO:0007669"/>
    <property type="project" value="TreeGrafter"/>
</dbReference>
<feature type="binding site" evidence="7">
    <location>
        <position position="107"/>
    </location>
    <ligand>
        <name>Zn(2+)</name>
        <dbReference type="ChEBI" id="CHEBI:29105"/>
        <label>1</label>
    </ligand>
</feature>
<keyword evidence="4 7" id="KW-0378">Hydrolase</keyword>
<evidence type="ECO:0000256" key="2">
    <source>
        <dbReference type="ARBA" id="ARBA00022723"/>
    </source>
</evidence>
<dbReference type="Gene3D" id="3.20.20.150">
    <property type="entry name" value="Divalent-metal-dependent TIM barrel enzymes"/>
    <property type="match status" value="1"/>
</dbReference>
<feature type="binding site" evidence="7">
    <location>
        <position position="67"/>
    </location>
    <ligand>
        <name>Zn(2+)</name>
        <dbReference type="ChEBI" id="CHEBI:29105"/>
        <label>1</label>
    </ligand>
</feature>
<feature type="binding site" evidence="7">
    <location>
        <position position="228"/>
    </location>
    <ligand>
        <name>Zn(2+)</name>
        <dbReference type="ChEBI" id="CHEBI:29105"/>
        <label>3</label>
    </ligand>
</feature>
<dbReference type="PROSITE" id="PS00729">
    <property type="entry name" value="AP_NUCLEASE_F2_1"/>
    <property type="match status" value="1"/>
</dbReference>
<feature type="binding site" evidence="7">
    <location>
        <position position="258"/>
    </location>
    <ligand>
        <name>Zn(2+)</name>
        <dbReference type="ChEBI" id="CHEBI:29105"/>
        <label>2</label>
    </ligand>
</feature>
<dbReference type="InterPro" id="IPR036237">
    <property type="entry name" value="Xyl_isomerase-like_sf"/>
</dbReference>
<dbReference type="CDD" id="cd00019">
    <property type="entry name" value="AP2Ec"/>
    <property type="match status" value="1"/>
</dbReference>
<comment type="similarity">
    <text evidence="1 7">Belongs to the AP endonuclease 2 family.</text>
</comment>
<comment type="caution">
    <text evidence="9">The sequence shown here is derived from an EMBL/GenBank/DDBJ whole genome shotgun (WGS) entry which is preliminary data.</text>
</comment>
<dbReference type="AlphaFoldDB" id="A0A1F4UKN1"/>
<dbReference type="InterPro" id="IPR013022">
    <property type="entry name" value="Xyl_isomerase-like_TIM-brl"/>
</dbReference>
<evidence type="ECO:0000313" key="10">
    <source>
        <dbReference type="Proteomes" id="UP000176583"/>
    </source>
</evidence>
<keyword evidence="6 7" id="KW-0234">DNA repair</keyword>
<dbReference type="FunFam" id="3.20.20.150:FF:000001">
    <property type="entry name" value="Probable endonuclease 4"/>
    <property type="match status" value="1"/>
</dbReference>
<name>A0A1F4UKN1_UNCKA</name>
<accession>A0A1F4UKN1</accession>
<organism evidence="9 10">
    <name type="scientific">candidate division WWE3 bacterium RBG_19FT_COMBO_53_11</name>
    <dbReference type="NCBI Taxonomy" id="1802613"/>
    <lineage>
        <taxon>Bacteria</taxon>
        <taxon>Katanobacteria</taxon>
    </lineage>
</organism>
<evidence type="ECO:0000256" key="5">
    <source>
        <dbReference type="ARBA" id="ARBA00022833"/>
    </source>
</evidence>
<dbReference type="Proteomes" id="UP000176583">
    <property type="component" value="Unassembled WGS sequence"/>
</dbReference>
<comment type="cofactor">
    <cofactor evidence="7">
        <name>Zn(2+)</name>
        <dbReference type="ChEBI" id="CHEBI:29105"/>
    </cofactor>
    <text evidence="7">Binds 3 Zn(2+) ions.</text>
</comment>
<dbReference type="PANTHER" id="PTHR21445:SF0">
    <property type="entry name" value="APURINIC-APYRIMIDINIC ENDONUCLEASE"/>
    <property type="match status" value="1"/>
</dbReference>
<dbReference type="GO" id="GO:0003677">
    <property type="term" value="F:DNA binding"/>
    <property type="evidence" value="ECO:0007669"/>
    <property type="project" value="InterPro"/>
</dbReference>
<keyword evidence="2 7" id="KW-0479">Metal-binding</keyword>
<dbReference type="Pfam" id="PF01261">
    <property type="entry name" value="AP_endonuc_2"/>
    <property type="match status" value="1"/>
</dbReference>
<dbReference type="EC" id="3.1.21.2" evidence="7"/>
<evidence type="ECO:0000313" key="9">
    <source>
        <dbReference type="EMBL" id="OGC44773.1"/>
    </source>
</evidence>
<evidence type="ECO:0000256" key="1">
    <source>
        <dbReference type="ARBA" id="ARBA00005340"/>
    </source>
</evidence>
<dbReference type="GO" id="GO:0008270">
    <property type="term" value="F:zinc ion binding"/>
    <property type="evidence" value="ECO:0007669"/>
    <property type="project" value="UniProtKB-UniRule"/>
</dbReference>
<dbReference type="InterPro" id="IPR001719">
    <property type="entry name" value="AP_endonuc_2"/>
</dbReference>
<feature type="binding site" evidence="7">
    <location>
        <position position="179"/>
    </location>
    <ligand>
        <name>Zn(2+)</name>
        <dbReference type="ChEBI" id="CHEBI:29105"/>
        <label>3</label>
    </ligand>
</feature>
<keyword evidence="7" id="KW-0540">Nuclease</keyword>
<keyword evidence="3 7" id="KW-0227">DNA damage</keyword>
<feature type="domain" description="Xylose isomerase-like TIM barrel" evidence="8">
    <location>
        <begin position="18"/>
        <end position="273"/>
    </location>
</feature>